<dbReference type="PANTHER" id="PTHR30086:SF20">
    <property type="entry name" value="ARGININE EXPORTER PROTEIN ARGO-RELATED"/>
    <property type="match status" value="1"/>
</dbReference>
<feature type="transmembrane region" description="Helical" evidence="6">
    <location>
        <begin position="70"/>
        <end position="89"/>
    </location>
</feature>
<evidence type="ECO:0000256" key="4">
    <source>
        <dbReference type="ARBA" id="ARBA00022989"/>
    </source>
</evidence>
<protein>
    <submittedName>
        <fullName evidence="7">LysE family translocator</fullName>
    </submittedName>
</protein>
<name>A0ABS1SE22_9MICO</name>
<feature type="transmembrane region" description="Helical" evidence="6">
    <location>
        <begin position="189"/>
        <end position="208"/>
    </location>
</feature>
<keyword evidence="5 6" id="KW-0472">Membrane</keyword>
<keyword evidence="2" id="KW-1003">Cell membrane</keyword>
<dbReference type="RefSeq" id="WP_202344031.1">
    <property type="nucleotide sequence ID" value="NZ_BAAAPI010000008.1"/>
</dbReference>
<dbReference type="Proteomes" id="UP001645859">
    <property type="component" value="Unassembled WGS sequence"/>
</dbReference>
<dbReference type="PANTHER" id="PTHR30086">
    <property type="entry name" value="ARGININE EXPORTER PROTEIN ARGO"/>
    <property type="match status" value="1"/>
</dbReference>
<evidence type="ECO:0000313" key="7">
    <source>
        <dbReference type="EMBL" id="MBL3678793.1"/>
    </source>
</evidence>
<feature type="transmembrane region" description="Helical" evidence="6">
    <location>
        <begin position="119"/>
        <end position="140"/>
    </location>
</feature>
<dbReference type="EMBL" id="QYAC01000002">
    <property type="protein sequence ID" value="MBL3678793.1"/>
    <property type="molecule type" value="Genomic_DNA"/>
</dbReference>
<evidence type="ECO:0000313" key="8">
    <source>
        <dbReference type="Proteomes" id="UP001645859"/>
    </source>
</evidence>
<keyword evidence="8" id="KW-1185">Reference proteome</keyword>
<keyword evidence="3 6" id="KW-0812">Transmembrane</keyword>
<sequence>MPAPETLTAFIIASVALIVVPGPSVLFVIGRSLSYGRRGGLMSVLGNGLGVLPLVAAVALGIGAIVAQSILLFTLIKILGAGYLIFLGVQAIRHRADGADNTAAVGTHRISPAVMLRQGFVVGVTNPKAIVFLVAVLPQFVSVSAGAVPAQIMLLGTIFVTIGLVCDAAWAVLAGSAQHWFARSPRRMIAARAAGGALMVGLGGGLALTGHRD</sequence>
<gene>
    <name evidence="7" type="ORF">D3230_05715</name>
</gene>
<feature type="transmembrane region" description="Helical" evidence="6">
    <location>
        <begin position="41"/>
        <end position="64"/>
    </location>
</feature>
<feature type="transmembrane region" description="Helical" evidence="6">
    <location>
        <begin position="152"/>
        <end position="177"/>
    </location>
</feature>
<evidence type="ECO:0000256" key="5">
    <source>
        <dbReference type="ARBA" id="ARBA00023136"/>
    </source>
</evidence>
<feature type="transmembrane region" description="Helical" evidence="6">
    <location>
        <begin position="6"/>
        <end position="29"/>
    </location>
</feature>
<proteinExistence type="predicted"/>
<reference evidence="7 8" key="1">
    <citation type="submission" date="2018-09" db="EMBL/GenBank/DDBJ databases">
        <title>Comparative genomics of Leucobacter spp.</title>
        <authorList>
            <person name="Reis A.C."/>
            <person name="Kolvenbach B.A."/>
            <person name="Corvini P.F.X."/>
            <person name="Nunes O.C."/>
        </authorList>
    </citation>
    <scope>NUCLEOTIDE SEQUENCE [LARGE SCALE GENOMIC DNA]</scope>
    <source>
        <strain evidence="7 8">TAN 31504</strain>
    </source>
</reference>
<comment type="caution">
    <text evidence="7">The sequence shown here is derived from an EMBL/GenBank/DDBJ whole genome shotgun (WGS) entry which is preliminary data.</text>
</comment>
<dbReference type="InterPro" id="IPR001123">
    <property type="entry name" value="LeuE-type"/>
</dbReference>
<comment type="subcellular location">
    <subcellularLocation>
        <location evidence="1">Cell membrane</location>
        <topology evidence="1">Multi-pass membrane protein</topology>
    </subcellularLocation>
</comment>
<evidence type="ECO:0000256" key="2">
    <source>
        <dbReference type="ARBA" id="ARBA00022475"/>
    </source>
</evidence>
<evidence type="ECO:0000256" key="3">
    <source>
        <dbReference type="ARBA" id="ARBA00022692"/>
    </source>
</evidence>
<organism evidence="7 8">
    <name type="scientific">Leucobacter chromiireducens subsp. solipictus</name>
    <dbReference type="NCBI Taxonomy" id="398235"/>
    <lineage>
        <taxon>Bacteria</taxon>
        <taxon>Bacillati</taxon>
        <taxon>Actinomycetota</taxon>
        <taxon>Actinomycetes</taxon>
        <taxon>Micrococcales</taxon>
        <taxon>Microbacteriaceae</taxon>
        <taxon>Leucobacter</taxon>
    </lineage>
</organism>
<accession>A0ABS1SE22</accession>
<evidence type="ECO:0000256" key="1">
    <source>
        <dbReference type="ARBA" id="ARBA00004651"/>
    </source>
</evidence>
<keyword evidence="4 6" id="KW-1133">Transmembrane helix</keyword>
<dbReference type="PIRSF" id="PIRSF006324">
    <property type="entry name" value="LeuE"/>
    <property type="match status" value="1"/>
</dbReference>
<evidence type="ECO:0000256" key="6">
    <source>
        <dbReference type="SAM" id="Phobius"/>
    </source>
</evidence>
<dbReference type="Pfam" id="PF01810">
    <property type="entry name" value="LysE"/>
    <property type="match status" value="1"/>
</dbReference>